<gene>
    <name evidence="19" type="ORF">HF086_003887</name>
</gene>
<dbReference type="GO" id="GO:0005524">
    <property type="term" value="F:ATP binding"/>
    <property type="evidence" value="ECO:0007669"/>
    <property type="project" value="UniProtKB-KW"/>
</dbReference>
<dbReference type="SUPFAM" id="SSF49265">
    <property type="entry name" value="Fibronectin type III"/>
    <property type="match status" value="2"/>
</dbReference>
<dbReference type="SMART" id="SM00060">
    <property type="entry name" value="FN3"/>
    <property type="match status" value="2"/>
</dbReference>
<dbReference type="InterPro" id="IPR000494">
    <property type="entry name" value="Rcpt_L-dom"/>
</dbReference>
<dbReference type="Pfam" id="PF00757">
    <property type="entry name" value="Furin-like"/>
    <property type="match status" value="1"/>
</dbReference>
<evidence type="ECO:0000256" key="3">
    <source>
        <dbReference type="ARBA" id="ARBA00022553"/>
    </source>
</evidence>
<evidence type="ECO:0000256" key="7">
    <source>
        <dbReference type="ARBA" id="ARBA00022777"/>
    </source>
</evidence>
<dbReference type="CDD" id="cd00063">
    <property type="entry name" value="FN3"/>
    <property type="match status" value="2"/>
</dbReference>
<evidence type="ECO:0000256" key="11">
    <source>
        <dbReference type="ARBA" id="ARBA00023137"/>
    </source>
</evidence>
<keyword evidence="10 16" id="KW-0472">Membrane</keyword>
<dbReference type="Pfam" id="PF00041">
    <property type="entry name" value="fn3"/>
    <property type="match status" value="1"/>
</dbReference>
<dbReference type="SUPFAM" id="SSF57184">
    <property type="entry name" value="Growth factor receptor domain"/>
    <property type="match status" value="1"/>
</dbReference>
<dbReference type="EC" id="2.7.10.1" evidence="2"/>
<dbReference type="GO" id="GO:0016020">
    <property type="term" value="C:membrane"/>
    <property type="evidence" value="ECO:0007669"/>
    <property type="project" value="UniProtKB-SubCell"/>
</dbReference>
<dbReference type="InterPro" id="IPR006212">
    <property type="entry name" value="Furin_repeat"/>
</dbReference>
<keyword evidence="8" id="KW-0067">ATP-binding</keyword>
<feature type="signal peptide" evidence="17">
    <location>
        <begin position="1"/>
        <end position="23"/>
    </location>
</feature>
<dbReference type="Gene3D" id="3.80.20.20">
    <property type="entry name" value="Receptor L-domain"/>
    <property type="match status" value="2"/>
</dbReference>
<keyword evidence="9 16" id="KW-1133">Transmembrane helix</keyword>
<sequence length="1076" mass="120186">MLQQTPQCNIIDLLFFIVLVCSSMDIRNKPESFAQLKGCRVIEGTLSMVLMERATPKIFENMSFPELREVTDYIVMYRTKGVQNLGDLFPNLTVIRGMQLFKDFALVIFDNEHLESVGLRSLVKIERGGVRIQQNDRLCYANTIDWSLITSEHAVNIIRLNYDTRLCGLCPYAQSRVDGDHRQSHAQCPTDASGRLLCWDDKHCQKVCPKKCGDSGCLSNGTCCHPSCLGGCTGPTSWDCHACRNFSIGDGPERKCVEKCPSHLYEFWIGFAFVHDSVNPTQVLMEKKSFYIHQKSYSQIIQQLTSHLICVIGNTLAVLENSLGDIREITGMLQVVRAFPLVSLMFLKKLKKITGAWEQGAKNRGQVIHIFNNPNLELLWDWPTHGPIDIVGGSLFIHLNPKLCYINILPLKNMTRDPRSNFTEIEVSEDNNGNQASCLPDKLHVRASQLYDKAVVLTWNMYCPEDMRKLLGYSIYYIATDLNVTLYEQRDVCSDRWNVLDITADEARNYTRDVPAGNQNQNDNLLNPCHNRQPLFWPSPPVALSVEMVSPHSVSISWSPPTMPNGTIILYHVEVQANSYNKPKILAGNTNYCSNPSLLTNMITAQSEEPAETQEKKTTGDVTNGSCACKEEDKPGTRFNSRVEEDRRETIAFENQLQNTVQYTHSIVYVRSDNRPKAKRVKRSVDHTLNSMLVKLTKNFEPQVGLNYTNSTDEEGYVKSLYFELGGNVQTLKVTNMRHFTWYTVSIWACRSRHENESVADYNDTWCSNRSYNTFRTPERVNADIVDNLQAEVVVSNKTLGEVNVTWKPPKNPNGFVVAYSVYYARVDENLPSSPSGLQSCVTADEYERNGHSYTLRSLAPGNYTIEVTPITVAGAGNVSAVHPPIFIPERTAENAYDWIWGVVGGCVMMGLLLGGGVWYARRGLLPSAEANKLFASVNPEYVSTMYVPDEWEVPRASVEYIRELGQGSFGMSFTGFPISPHSVGGVPRVAHVGQSVRPSSDVTCSTEEEAELAEVNVGAVATGSGSNLFGVSGRLASWVRELSSLRSRASEDAAAEPLQPLRADPKGNGGPLPPC</sequence>
<evidence type="ECO:0000259" key="18">
    <source>
        <dbReference type="PROSITE" id="PS50853"/>
    </source>
</evidence>
<dbReference type="PROSITE" id="PS50853">
    <property type="entry name" value="FN3"/>
    <property type="match status" value="2"/>
</dbReference>
<evidence type="ECO:0000256" key="16">
    <source>
        <dbReference type="SAM" id="Phobius"/>
    </source>
</evidence>
<dbReference type="GO" id="GO:0004714">
    <property type="term" value="F:transmembrane receptor protein tyrosine kinase activity"/>
    <property type="evidence" value="ECO:0007669"/>
    <property type="project" value="UniProtKB-EC"/>
</dbReference>
<protein>
    <recommendedName>
        <fullName evidence="2">receptor protein-tyrosine kinase</fullName>
        <ecNumber evidence="2">2.7.10.1</ecNumber>
    </recommendedName>
</protein>
<feature type="compositionally biased region" description="Basic and acidic residues" evidence="15">
    <location>
        <begin position="629"/>
        <end position="639"/>
    </location>
</feature>
<evidence type="ECO:0000256" key="15">
    <source>
        <dbReference type="SAM" id="MobiDB-lite"/>
    </source>
</evidence>
<proteinExistence type="predicted"/>
<dbReference type="InterPro" id="IPR003961">
    <property type="entry name" value="FN3_dom"/>
</dbReference>
<dbReference type="InterPro" id="IPR009030">
    <property type="entry name" value="Growth_fac_rcpt_cys_sf"/>
</dbReference>
<dbReference type="CDD" id="cd00064">
    <property type="entry name" value="FU"/>
    <property type="match status" value="1"/>
</dbReference>
<dbReference type="Gene3D" id="2.60.40.10">
    <property type="entry name" value="Immunoglobulins"/>
    <property type="match status" value="4"/>
</dbReference>
<evidence type="ECO:0000256" key="1">
    <source>
        <dbReference type="ARBA" id="ARBA00004479"/>
    </source>
</evidence>
<evidence type="ECO:0000313" key="19">
    <source>
        <dbReference type="EMBL" id="KAH9641761.1"/>
    </source>
</evidence>
<dbReference type="PANTHER" id="PTHR46957:SF3">
    <property type="entry name" value="CYTOKINE RECEPTOR"/>
    <property type="match status" value="1"/>
</dbReference>
<dbReference type="EMBL" id="JACEFF010000215">
    <property type="protein sequence ID" value="KAH9641761.1"/>
    <property type="molecule type" value="Genomic_DNA"/>
</dbReference>
<dbReference type="InterPro" id="IPR050713">
    <property type="entry name" value="RTP_Phos/Ushers"/>
</dbReference>
<evidence type="ECO:0000256" key="2">
    <source>
        <dbReference type="ARBA" id="ARBA00011902"/>
    </source>
</evidence>
<keyword evidence="3" id="KW-0597">Phosphoprotein</keyword>
<dbReference type="InterPro" id="IPR006211">
    <property type="entry name" value="Furin-like_Cys-rich_dom"/>
</dbReference>
<dbReference type="InterPro" id="IPR036116">
    <property type="entry name" value="FN3_sf"/>
</dbReference>
<comment type="subcellular location">
    <subcellularLocation>
        <location evidence="1">Membrane</location>
        <topology evidence="1">Single-pass type I membrane protein</topology>
    </subcellularLocation>
</comment>
<evidence type="ECO:0000256" key="5">
    <source>
        <dbReference type="ARBA" id="ARBA00022692"/>
    </source>
</evidence>
<evidence type="ECO:0000256" key="14">
    <source>
        <dbReference type="ARBA" id="ARBA00051243"/>
    </source>
</evidence>
<feature type="region of interest" description="Disordered" evidence="15">
    <location>
        <begin position="1050"/>
        <end position="1076"/>
    </location>
</feature>
<keyword evidence="12" id="KW-0675">Receptor</keyword>
<feature type="domain" description="Fibronectin type-III" evidence="18">
    <location>
        <begin position="540"/>
        <end position="633"/>
    </location>
</feature>
<keyword evidence="7" id="KW-0418">Kinase</keyword>
<accession>A0A922SLD1</accession>
<name>A0A922SLD1_SPOEX</name>
<comment type="caution">
    <text evidence="19">The sequence shown here is derived from an EMBL/GenBank/DDBJ whole genome shotgun (WGS) entry which is preliminary data.</text>
</comment>
<keyword evidence="4" id="KW-0808">Transferase</keyword>
<dbReference type="SUPFAM" id="SSF52058">
    <property type="entry name" value="L domain-like"/>
    <property type="match status" value="2"/>
</dbReference>
<evidence type="ECO:0000256" key="9">
    <source>
        <dbReference type="ARBA" id="ARBA00022989"/>
    </source>
</evidence>
<keyword evidence="17" id="KW-0732">Signal</keyword>
<dbReference type="InterPro" id="IPR036941">
    <property type="entry name" value="Rcpt_L-dom_sf"/>
</dbReference>
<evidence type="ECO:0000256" key="6">
    <source>
        <dbReference type="ARBA" id="ARBA00022741"/>
    </source>
</evidence>
<evidence type="ECO:0000256" key="10">
    <source>
        <dbReference type="ARBA" id="ARBA00023136"/>
    </source>
</evidence>
<evidence type="ECO:0000313" key="20">
    <source>
        <dbReference type="Proteomes" id="UP000814243"/>
    </source>
</evidence>
<keyword evidence="13" id="KW-0325">Glycoprotein</keyword>
<organism evidence="19 20">
    <name type="scientific">Spodoptera exigua</name>
    <name type="common">Beet armyworm</name>
    <name type="synonym">Noctua fulgens</name>
    <dbReference type="NCBI Taxonomy" id="7107"/>
    <lineage>
        <taxon>Eukaryota</taxon>
        <taxon>Metazoa</taxon>
        <taxon>Ecdysozoa</taxon>
        <taxon>Arthropoda</taxon>
        <taxon>Hexapoda</taxon>
        <taxon>Insecta</taxon>
        <taxon>Pterygota</taxon>
        <taxon>Neoptera</taxon>
        <taxon>Endopterygota</taxon>
        <taxon>Lepidoptera</taxon>
        <taxon>Glossata</taxon>
        <taxon>Ditrysia</taxon>
        <taxon>Noctuoidea</taxon>
        <taxon>Noctuidae</taxon>
        <taxon>Amphipyrinae</taxon>
        <taxon>Spodoptera</taxon>
    </lineage>
</organism>
<feature type="region of interest" description="Disordered" evidence="15">
    <location>
        <begin position="608"/>
        <end position="639"/>
    </location>
</feature>
<evidence type="ECO:0000256" key="17">
    <source>
        <dbReference type="SAM" id="SignalP"/>
    </source>
</evidence>
<dbReference type="Gene3D" id="3.30.200.20">
    <property type="entry name" value="Phosphorylase Kinase, domain 1"/>
    <property type="match status" value="1"/>
</dbReference>
<dbReference type="Pfam" id="PF01030">
    <property type="entry name" value="Recep_L_domain"/>
    <property type="match status" value="2"/>
</dbReference>
<feature type="chain" id="PRO_5038010178" description="receptor protein-tyrosine kinase" evidence="17">
    <location>
        <begin position="24"/>
        <end position="1076"/>
    </location>
</feature>
<reference evidence="19" key="1">
    <citation type="journal article" date="2021" name="G3 (Bethesda)">
        <title>Genome and transcriptome analysis of the beet armyworm Spodoptera exigua reveals targets for pest control. .</title>
        <authorList>
            <person name="Simon S."/>
            <person name="Breeschoten T."/>
            <person name="Jansen H.J."/>
            <person name="Dirks R.P."/>
            <person name="Schranz M.E."/>
            <person name="Ros V.I.D."/>
        </authorList>
    </citation>
    <scope>NUCLEOTIDE SEQUENCE</scope>
    <source>
        <strain evidence="19">TB_SE_WUR_2020</strain>
    </source>
</reference>
<keyword evidence="11" id="KW-0829">Tyrosine-protein kinase</keyword>
<dbReference type="AlphaFoldDB" id="A0A922SLD1"/>
<dbReference type="PANTHER" id="PTHR46957">
    <property type="entry name" value="CYTOKINE RECEPTOR"/>
    <property type="match status" value="1"/>
</dbReference>
<keyword evidence="6" id="KW-0547">Nucleotide-binding</keyword>
<feature type="domain" description="Fibronectin type-III" evidence="18">
    <location>
        <begin position="785"/>
        <end position="891"/>
    </location>
</feature>
<evidence type="ECO:0000256" key="12">
    <source>
        <dbReference type="ARBA" id="ARBA00023170"/>
    </source>
</evidence>
<dbReference type="SMART" id="SM00261">
    <property type="entry name" value="FU"/>
    <property type="match status" value="1"/>
</dbReference>
<dbReference type="Proteomes" id="UP000814243">
    <property type="component" value="Unassembled WGS sequence"/>
</dbReference>
<evidence type="ECO:0000256" key="4">
    <source>
        <dbReference type="ARBA" id="ARBA00022679"/>
    </source>
</evidence>
<evidence type="ECO:0000256" key="13">
    <source>
        <dbReference type="ARBA" id="ARBA00023180"/>
    </source>
</evidence>
<comment type="catalytic activity">
    <reaction evidence="14">
        <text>L-tyrosyl-[protein] + ATP = O-phospho-L-tyrosyl-[protein] + ADP + H(+)</text>
        <dbReference type="Rhea" id="RHEA:10596"/>
        <dbReference type="Rhea" id="RHEA-COMP:10136"/>
        <dbReference type="Rhea" id="RHEA-COMP:20101"/>
        <dbReference type="ChEBI" id="CHEBI:15378"/>
        <dbReference type="ChEBI" id="CHEBI:30616"/>
        <dbReference type="ChEBI" id="CHEBI:46858"/>
        <dbReference type="ChEBI" id="CHEBI:61978"/>
        <dbReference type="ChEBI" id="CHEBI:456216"/>
        <dbReference type="EC" id="2.7.10.1"/>
    </reaction>
</comment>
<dbReference type="InterPro" id="IPR013783">
    <property type="entry name" value="Ig-like_fold"/>
</dbReference>
<feature type="transmembrane region" description="Helical" evidence="16">
    <location>
        <begin position="899"/>
        <end position="921"/>
    </location>
</feature>
<keyword evidence="5 16" id="KW-0812">Transmembrane</keyword>
<evidence type="ECO:0000256" key="8">
    <source>
        <dbReference type="ARBA" id="ARBA00022840"/>
    </source>
</evidence>